<evidence type="ECO:0000256" key="2">
    <source>
        <dbReference type="ARBA" id="ARBA00022737"/>
    </source>
</evidence>
<proteinExistence type="predicted"/>
<gene>
    <name evidence="6" type="ORF">CUNI_LOCUS4578</name>
</gene>
<dbReference type="PANTHER" id="PTHR46983:SF3">
    <property type="entry name" value="CHPADIPLOID STATE MAINTENANCE PROTEIN CHPA"/>
    <property type="match status" value="1"/>
</dbReference>
<dbReference type="OrthoDB" id="10261079at2759"/>
<keyword evidence="1" id="KW-0479">Metal-binding</keyword>
<evidence type="ECO:0000313" key="6">
    <source>
        <dbReference type="EMBL" id="CAG5119020.1"/>
    </source>
</evidence>
<sequence length="321" mass="35948">MDSEMSLCYNKGCGQKFRFEDNSQTACVYHPGGPIFHDALKGWSCCKKRVSDFTEFLNIKGCTVGYHSNIKPPEAEKQEPTKPSSKEPLYQLQVEPKHRQPVAQPKARPSEDEPIIDLKTVVGASLRTHLEQLNLNTTEEVEGVDDGKVKIGTACNNKGCKTAYEGEHSNSDVCVHHPGVPVFHEGMKYWTCCQRKTTDFDAFLNQEGCETGSHVWHKAKTAEEKQVRMDWHQTPTTVCISIFAKHPLPGKSHVRANQVKCEVSLTYENGNSVYQKTFILREAIDPALSEVKLLATKVEINLKKAESFSWSTLEFPASSSS</sequence>
<feature type="domain" description="CHORD" evidence="5">
    <location>
        <begin position="8"/>
        <end position="67"/>
    </location>
</feature>
<organism evidence="6 7">
    <name type="scientific">Candidula unifasciata</name>
    <dbReference type="NCBI Taxonomy" id="100452"/>
    <lineage>
        <taxon>Eukaryota</taxon>
        <taxon>Metazoa</taxon>
        <taxon>Spiralia</taxon>
        <taxon>Lophotrochozoa</taxon>
        <taxon>Mollusca</taxon>
        <taxon>Gastropoda</taxon>
        <taxon>Heterobranchia</taxon>
        <taxon>Euthyneura</taxon>
        <taxon>Panpulmonata</taxon>
        <taxon>Eupulmonata</taxon>
        <taxon>Stylommatophora</taxon>
        <taxon>Helicina</taxon>
        <taxon>Helicoidea</taxon>
        <taxon>Geomitridae</taxon>
        <taxon>Candidula</taxon>
    </lineage>
</organism>
<evidence type="ECO:0000259" key="5">
    <source>
        <dbReference type="PROSITE" id="PS51401"/>
    </source>
</evidence>
<dbReference type="InterPro" id="IPR039790">
    <property type="entry name" value="CHRD1"/>
</dbReference>
<evidence type="ECO:0000313" key="7">
    <source>
        <dbReference type="Proteomes" id="UP000678393"/>
    </source>
</evidence>
<comment type="caution">
    <text evidence="6">The sequence shown here is derived from an EMBL/GenBank/DDBJ whole genome shotgun (WGS) entry which is preliminary data.</text>
</comment>
<reference evidence="6" key="1">
    <citation type="submission" date="2021-04" db="EMBL/GenBank/DDBJ databases">
        <authorList>
            <consortium name="Molecular Ecology Group"/>
        </authorList>
    </citation>
    <scope>NUCLEOTIDE SEQUENCE</scope>
</reference>
<keyword evidence="3" id="KW-0862">Zinc</keyword>
<feature type="domain" description="CS" evidence="4">
    <location>
        <begin position="224"/>
        <end position="314"/>
    </location>
</feature>
<dbReference type="Pfam" id="PF04969">
    <property type="entry name" value="CS"/>
    <property type="match status" value="1"/>
</dbReference>
<dbReference type="PANTHER" id="PTHR46983">
    <property type="entry name" value="CYSTEINE AND HISTIDINE-RICH DOMAIN-CONTAINING PROTEIN 1"/>
    <property type="match status" value="1"/>
</dbReference>
<dbReference type="PROSITE" id="PS51203">
    <property type="entry name" value="CS"/>
    <property type="match status" value="1"/>
</dbReference>
<evidence type="ECO:0000256" key="1">
    <source>
        <dbReference type="ARBA" id="ARBA00022723"/>
    </source>
</evidence>
<keyword evidence="7" id="KW-1185">Reference proteome</keyword>
<protein>
    <recommendedName>
        <fullName evidence="8">Cysteine and histidine-rich domain-containing protein 1</fullName>
    </recommendedName>
</protein>
<dbReference type="InterPro" id="IPR007051">
    <property type="entry name" value="CHORD_dom"/>
</dbReference>
<dbReference type="PROSITE" id="PS51401">
    <property type="entry name" value="CHORD"/>
    <property type="match status" value="2"/>
</dbReference>
<dbReference type="GO" id="GO:0046872">
    <property type="term" value="F:metal ion binding"/>
    <property type="evidence" value="ECO:0007669"/>
    <property type="project" value="UniProtKB-KW"/>
</dbReference>
<dbReference type="Proteomes" id="UP000678393">
    <property type="component" value="Unassembled WGS sequence"/>
</dbReference>
<dbReference type="SUPFAM" id="SSF49764">
    <property type="entry name" value="HSP20-like chaperones"/>
    <property type="match status" value="1"/>
</dbReference>
<dbReference type="Pfam" id="PF04968">
    <property type="entry name" value="CHORD"/>
    <property type="match status" value="2"/>
</dbReference>
<dbReference type="InterPro" id="IPR007052">
    <property type="entry name" value="CS_dom"/>
</dbReference>
<dbReference type="EMBL" id="CAJHNH020000646">
    <property type="protein sequence ID" value="CAG5119020.1"/>
    <property type="molecule type" value="Genomic_DNA"/>
</dbReference>
<evidence type="ECO:0008006" key="8">
    <source>
        <dbReference type="Google" id="ProtNLM"/>
    </source>
</evidence>
<evidence type="ECO:0000256" key="3">
    <source>
        <dbReference type="ARBA" id="ARBA00022833"/>
    </source>
</evidence>
<name>A0A8S3YV14_9EUPU</name>
<feature type="domain" description="CHORD" evidence="5">
    <location>
        <begin position="155"/>
        <end position="214"/>
    </location>
</feature>
<evidence type="ECO:0000259" key="4">
    <source>
        <dbReference type="PROSITE" id="PS51203"/>
    </source>
</evidence>
<keyword evidence="2" id="KW-0677">Repeat</keyword>
<dbReference type="Gene3D" id="4.10.1130.20">
    <property type="match status" value="2"/>
</dbReference>
<dbReference type="AlphaFoldDB" id="A0A8S3YV14"/>
<dbReference type="Gene3D" id="2.60.40.790">
    <property type="match status" value="1"/>
</dbReference>
<dbReference type="InterPro" id="IPR008978">
    <property type="entry name" value="HSP20-like_chaperone"/>
</dbReference>
<accession>A0A8S3YV14</accession>